<dbReference type="Proteomes" id="UP000297966">
    <property type="component" value="Unassembled WGS sequence"/>
</dbReference>
<dbReference type="AlphaFoldDB" id="A0A4Y9LJJ4"/>
<gene>
    <name evidence="1" type="ORF">E4K65_33550</name>
</gene>
<evidence type="ECO:0008006" key="3">
    <source>
        <dbReference type="Google" id="ProtNLM"/>
    </source>
</evidence>
<keyword evidence="2" id="KW-1185">Reference proteome</keyword>
<sequence length="247" mass="27459">MANAVGRSILVLIALVSAGWAVMFFLGPAQDVQLDNIANAVLSGTVFERNSIAETALAAAENRATCNPREIRAAAIIRLRLYEMAVSSLDARLANERLSSLRSSVRRALGCVPTDGLLWFIEYWSAINQGGQVSEHLDELRMSYRLAPYEGWIALRSPYVQAIYDVLPADLQESARKEFVAMVRTGLIRDAVKVLKGAGWRHHDVLLAGLATVRLDFRLQLDRALRGEGLIADIPGVEPREFRPWRY</sequence>
<dbReference type="RefSeq" id="WP_135177778.1">
    <property type="nucleotide sequence ID" value="NZ_SPQT01000025.1"/>
</dbReference>
<reference evidence="1 2" key="1">
    <citation type="submission" date="2019-03" db="EMBL/GenBank/DDBJ databases">
        <title>Bradyrhizobium diversity isolated from nodules of Chamaecrista fasciculata.</title>
        <authorList>
            <person name="Klepa M.S."/>
            <person name="Urquiaga M.O."/>
            <person name="Hungria M."/>
            <person name="Delamuta J.R."/>
        </authorList>
    </citation>
    <scope>NUCLEOTIDE SEQUENCE [LARGE SCALE GENOMIC DNA]</scope>
    <source>
        <strain evidence="1 2">CNPSo 3448</strain>
    </source>
</reference>
<proteinExistence type="predicted"/>
<dbReference type="OrthoDB" id="8216936at2"/>
<evidence type="ECO:0000313" key="1">
    <source>
        <dbReference type="EMBL" id="TFV43159.1"/>
    </source>
</evidence>
<evidence type="ECO:0000313" key="2">
    <source>
        <dbReference type="Proteomes" id="UP000297966"/>
    </source>
</evidence>
<comment type="caution">
    <text evidence="1">The sequence shown here is derived from an EMBL/GenBank/DDBJ whole genome shotgun (WGS) entry which is preliminary data.</text>
</comment>
<organism evidence="1 2">
    <name type="scientific">Bradyrhizobium niftali</name>
    <dbReference type="NCBI Taxonomy" id="2560055"/>
    <lineage>
        <taxon>Bacteria</taxon>
        <taxon>Pseudomonadati</taxon>
        <taxon>Pseudomonadota</taxon>
        <taxon>Alphaproteobacteria</taxon>
        <taxon>Hyphomicrobiales</taxon>
        <taxon>Nitrobacteraceae</taxon>
        <taxon>Bradyrhizobium</taxon>
    </lineage>
</organism>
<dbReference type="EMBL" id="SPQT01000025">
    <property type="protein sequence ID" value="TFV43159.1"/>
    <property type="molecule type" value="Genomic_DNA"/>
</dbReference>
<name>A0A4Y9LJJ4_9BRAD</name>
<protein>
    <recommendedName>
        <fullName evidence="3">DUF4034 domain-containing protein</fullName>
    </recommendedName>
</protein>
<accession>A0A4Y9LJJ4</accession>